<name>A0A1D7YKK7_9ACTN</name>
<accession>A0A1D7YKK7</accession>
<keyword evidence="1" id="KW-0472">Membrane</keyword>
<proteinExistence type="predicted"/>
<dbReference type="AlphaFoldDB" id="A0A1D7YKK7"/>
<keyword evidence="1" id="KW-0812">Transmembrane</keyword>
<dbReference type="Proteomes" id="UP000094960">
    <property type="component" value="Chromosome"/>
</dbReference>
<reference evidence="3" key="1">
    <citation type="submission" date="2016-09" db="EMBL/GenBank/DDBJ databases">
        <title>Streptomyces puniciscabiei strain:TW1S1 Genome sequencing and assembly.</title>
        <authorList>
            <person name="Kim M.-K."/>
            <person name="Kim S.B."/>
        </authorList>
    </citation>
    <scope>NUCLEOTIDE SEQUENCE [LARGE SCALE GENOMIC DNA]</scope>
    <source>
        <strain evidence="3">TW1S1</strain>
    </source>
</reference>
<feature type="transmembrane region" description="Helical" evidence="1">
    <location>
        <begin position="33"/>
        <end position="54"/>
    </location>
</feature>
<organism evidence="2 3">
    <name type="scientific">Streptomyces fodineus</name>
    <dbReference type="NCBI Taxonomy" id="1904616"/>
    <lineage>
        <taxon>Bacteria</taxon>
        <taxon>Bacillati</taxon>
        <taxon>Actinomycetota</taxon>
        <taxon>Actinomycetes</taxon>
        <taxon>Kitasatosporales</taxon>
        <taxon>Streptomycetaceae</taxon>
        <taxon>Streptomyces</taxon>
    </lineage>
</organism>
<evidence type="ECO:0000313" key="2">
    <source>
        <dbReference type="EMBL" id="AOR36052.1"/>
    </source>
</evidence>
<protein>
    <submittedName>
        <fullName evidence="2">Uncharacterized protein</fullName>
    </submittedName>
</protein>
<sequence>MQADPHVIGLPSGHFCNRYLYIRVESSNVYRSLLVLTAAMFAIGTDSFVIAGILPGATHSLGGLPGHSTGL</sequence>
<keyword evidence="3" id="KW-1185">Reference proteome</keyword>
<dbReference type="KEGG" id="spun:BFF78_37840"/>
<evidence type="ECO:0000313" key="3">
    <source>
        <dbReference type="Proteomes" id="UP000094960"/>
    </source>
</evidence>
<keyword evidence="1" id="KW-1133">Transmembrane helix</keyword>
<gene>
    <name evidence="2" type="ORF">BFF78_37840</name>
</gene>
<dbReference type="EMBL" id="CP017248">
    <property type="protein sequence ID" value="AOR36052.1"/>
    <property type="molecule type" value="Genomic_DNA"/>
</dbReference>
<evidence type="ECO:0000256" key="1">
    <source>
        <dbReference type="SAM" id="Phobius"/>
    </source>
</evidence>